<feature type="transmembrane region" description="Helical" evidence="9">
    <location>
        <begin position="478"/>
        <end position="498"/>
    </location>
</feature>
<dbReference type="PIRSF" id="PIRSF001294">
    <property type="entry name" value="K_ATPaseA"/>
    <property type="match status" value="1"/>
</dbReference>
<name>A0AA87MPV7_9LEPT</name>
<evidence type="ECO:0000313" key="10">
    <source>
        <dbReference type="EMBL" id="EKS00413.1"/>
    </source>
</evidence>
<keyword evidence="3 9" id="KW-0633">Potassium transport</keyword>
<evidence type="ECO:0000256" key="5">
    <source>
        <dbReference type="ARBA" id="ARBA00022958"/>
    </source>
</evidence>
<comment type="subunit">
    <text evidence="9">The system is composed of three essential subunits: KdpA, KdpB and KdpC.</text>
</comment>
<dbReference type="NCBIfam" id="TIGR00680">
    <property type="entry name" value="kdpA"/>
    <property type="match status" value="1"/>
</dbReference>
<evidence type="ECO:0000256" key="7">
    <source>
        <dbReference type="ARBA" id="ARBA00023065"/>
    </source>
</evidence>
<dbReference type="PANTHER" id="PTHR30607:SF2">
    <property type="entry name" value="POTASSIUM-TRANSPORTING ATPASE POTASSIUM-BINDING SUBUNIT"/>
    <property type="match status" value="1"/>
</dbReference>
<proteinExistence type="inferred from homology"/>
<feature type="transmembrane region" description="Helical" evidence="9">
    <location>
        <begin position="61"/>
        <end position="80"/>
    </location>
</feature>
<feature type="transmembrane region" description="Helical" evidence="9">
    <location>
        <begin position="278"/>
        <end position="298"/>
    </location>
</feature>
<evidence type="ECO:0000256" key="9">
    <source>
        <dbReference type="HAMAP-Rule" id="MF_00275"/>
    </source>
</evidence>
<dbReference type="EMBL" id="AKWM02000037">
    <property type="protein sequence ID" value="EKS00413.1"/>
    <property type="molecule type" value="Genomic_DNA"/>
</dbReference>
<comment type="caution">
    <text evidence="10">The sequence shown here is derived from an EMBL/GenBank/DDBJ whole genome shotgun (WGS) entry which is preliminary data.</text>
</comment>
<feature type="transmembrane region" description="Helical" evidence="9">
    <location>
        <begin position="365"/>
        <end position="391"/>
    </location>
</feature>
<keyword evidence="2 9" id="KW-1003">Cell membrane</keyword>
<dbReference type="GO" id="GO:0005886">
    <property type="term" value="C:plasma membrane"/>
    <property type="evidence" value="ECO:0007669"/>
    <property type="project" value="UniProtKB-SubCell"/>
</dbReference>
<dbReference type="Proteomes" id="UP000001343">
    <property type="component" value="Unassembled WGS sequence"/>
</dbReference>
<evidence type="ECO:0000256" key="1">
    <source>
        <dbReference type="ARBA" id="ARBA00022448"/>
    </source>
</evidence>
<protein>
    <recommendedName>
        <fullName evidence="9">Potassium-transporting ATPase potassium-binding subunit</fullName>
    </recommendedName>
    <alternativeName>
        <fullName evidence="9">ATP phosphohydrolase [potassium-transporting] A chain</fullName>
    </alternativeName>
    <alternativeName>
        <fullName evidence="9">Potassium-binding and translocating subunit A</fullName>
    </alternativeName>
    <alternativeName>
        <fullName evidence="9">Potassium-translocating ATPase A chain</fullName>
    </alternativeName>
</protein>
<dbReference type="PANTHER" id="PTHR30607">
    <property type="entry name" value="POTASSIUM-TRANSPORTING ATPASE A CHAIN"/>
    <property type="match status" value="1"/>
</dbReference>
<keyword evidence="10" id="KW-0378">Hydrolase</keyword>
<keyword evidence="5 9" id="KW-0630">Potassium</keyword>
<evidence type="ECO:0000256" key="2">
    <source>
        <dbReference type="ARBA" id="ARBA00022475"/>
    </source>
</evidence>
<dbReference type="AlphaFoldDB" id="A0AA87MPV7"/>
<evidence type="ECO:0000256" key="8">
    <source>
        <dbReference type="ARBA" id="ARBA00023136"/>
    </source>
</evidence>
<comment type="similarity">
    <text evidence="9">Belongs to the KdpA family.</text>
</comment>
<dbReference type="RefSeq" id="WP_002762790.1">
    <property type="nucleotide sequence ID" value="NZ_AKWM02000037.1"/>
</dbReference>
<feature type="transmembrane region" description="Helical" evidence="9">
    <location>
        <begin position="6"/>
        <end position="26"/>
    </location>
</feature>
<accession>A0AA87MPV7</accession>
<feature type="transmembrane region" description="Helical" evidence="9">
    <location>
        <begin position="251"/>
        <end position="269"/>
    </location>
</feature>
<reference evidence="10 11" key="1">
    <citation type="journal article" date="2014" name="Int. J. Syst. Evol. Microbiol.">
        <title>Leptospira mayottensis sp. nov., a pathogenic species of the genus Leptospira isolated from humans.</title>
        <authorList>
            <person name="Bourhy P."/>
            <person name="Collet L."/>
            <person name="Brisse S."/>
            <person name="Picardeau M."/>
        </authorList>
    </citation>
    <scope>NUCLEOTIDE SEQUENCE [LARGE SCALE GENOMIC DNA]</scope>
    <source>
        <strain evidence="10 11">200901122</strain>
    </source>
</reference>
<dbReference type="GO" id="GO:0030955">
    <property type="term" value="F:potassium ion binding"/>
    <property type="evidence" value="ECO:0007669"/>
    <property type="project" value="UniProtKB-UniRule"/>
</dbReference>
<evidence type="ECO:0000256" key="4">
    <source>
        <dbReference type="ARBA" id="ARBA00022692"/>
    </source>
</evidence>
<keyword evidence="7 9" id="KW-0406">Ion transport</keyword>
<keyword evidence="6 9" id="KW-1133">Transmembrane helix</keyword>
<comment type="function">
    <text evidence="9">Part of the high-affinity ATP-driven potassium transport (or Kdp) system, which catalyzes the hydrolysis of ATP coupled with the electrogenic transport of potassium into the cytoplasm. This subunit binds the extracellular potassium ions and delivers the ions to the membrane domain of KdpB through an intramembrane tunnel.</text>
</comment>
<sequence>MATEWIQLSIFLFSISVFSPLFGLWLHKIFTSSEALKFEPLLYKLCGIDPKRNMDWKEYTISLLLFNLFGFILLFLILLFQNFLPFNPSNFAGLDIYLAFNTAVSFTTNTNWQAYSGESTLSYFSQSVGLTVQNFLSAATGFCVLLALSRGLSANSNAFALGNFWKDLIRGILYVLFPSAFALALTLVATGLVQTFSSYVTANTLEGAEQIIPLGPVASQIAIKQLGTNGGGFFGVNSAHPFENPTPLSNFFQMFSILILPGACVFLYGRMIGNLRHAWVIFSVMFTVFCIGVITVWFSESSYNPIFDSYGFWEGKEVRFGILNSAVWEVATTVASNGSVNSMHDSFSPIGGLIGMLNIQLGEVIFGGVGAGMYGMVLFILLTVFLSGIMVGRSPEYLGKKIDKVEIRMSILGILLPSTVILLFTAISVSLPDASSSLSNRGPHGLSEILYAFSSGAGNNGSAFAGLNVNTPYYNSTLGIAMLIGRFGVILPVLAIAGSTAVKKRSEVVSEGSFSTEGGIFYVLLLSVIVIVGALTFFPALTIGPILEHFLMLQGRTF</sequence>
<keyword evidence="4 9" id="KW-0812">Transmembrane</keyword>
<organism evidence="10 11">
    <name type="scientific">Leptospira mayottensis 200901122</name>
    <dbReference type="NCBI Taxonomy" id="1193010"/>
    <lineage>
        <taxon>Bacteria</taxon>
        <taxon>Pseudomonadati</taxon>
        <taxon>Spirochaetota</taxon>
        <taxon>Spirochaetia</taxon>
        <taxon>Leptospirales</taxon>
        <taxon>Leptospiraceae</taxon>
        <taxon>Leptospira</taxon>
    </lineage>
</organism>
<feature type="transmembrane region" description="Helical" evidence="9">
    <location>
        <begin position="519"/>
        <end position="543"/>
    </location>
</feature>
<comment type="subcellular location">
    <subcellularLocation>
        <location evidence="9">Cell membrane</location>
        <topology evidence="9">Multi-pass membrane protein</topology>
    </subcellularLocation>
</comment>
<feature type="transmembrane region" description="Helical" evidence="9">
    <location>
        <begin position="172"/>
        <end position="193"/>
    </location>
</feature>
<feature type="transmembrane region" description="Helical" evidence="9">
    <location>
        <begin position="411"/>
        <end position="431"/>
    </location>
</feature>
<keyword evidence="8 9" id="KW-0472">Membrane</keyword>
<dbReference type="GO" id="GO:0008556">
    <property type="term" value="F:P-type potassium transmembrane transporter activity"/>
    <property type="evidence" value="ECO:0007669"/>
    <property type="project" value="InterPro"/>
</dbReference>
<evidence type="ECO:0000256" key="3">
    <source>
        <dbReference type="ARBA" id="ARBA00022538"/>
    </source>
</evidence>
<evidence type="ECO:0000313" key="11">
    <source>
        <dbReference type="Proteomes" id="UP000001343"/>
    </source>
</evidence>
<dbReference type="Pfam" id="PF03814">
    <property type="entry name" value="KdpA"/>
    <property type="match status" value="1"/>
</dbReference>
<dbReference type="HAMAP" id="MF_00275">
    <property type="entry name" value="KdpA"/>
    <property type="match status" value="1"/>
</dbReference>
<dbReference type="InterPro" id="IPR004623">
    <property type="entry name" value="KdpA"/>
</dbReference>
<gene>
    <name evidence="9 10" type="primary">kdpA</name>
    <name evidence="10" type="ORF">LEP1GSC125_2264</name>
</gene>
<evidence type="ECO:0000256" key="6">
    <source>
        <dbReference type="ARBA" id="ARBA00022989"/>
    </source>
</evidence>
<dbReference type="GO" id="GO:0016787">
    <property type="term" value="F:hydrolase activity"/>
    <property type="evidence" value="ECO:0007669"/>
    <property type="project" value="UniProtKB-KW"/>
</dbReference>
<keyword evidence="1 9" id="KW-0813">Transport</keyword>
<feature type="transmembrane region" description="Helical" evidence="9">
    <location>
        <begin position="132"/>
        <end position="152"/>
    </location>
</feature>